<dbReference type="SMART" id="SM00448">
    <property type="entry name" value="REC"/>
    <property type="match status" value="1"/>
</dbReference>
<dbReference type="InterPro" id="IPR003593">
    <property type="entry name" value="AAA+_ATPase"/>
</dbReference>
<evidence type="ECO:0000313" key="12">
    <source>
        <dbReference type="EMBL" id="MDG5974711.1"/>
    </source>
</evidence>
<dbReference type="EMBL" id="AOGK01000003">
    <property type="protein sequence ID" value="MDG5974711.1"/>
    <property type="molecule type" value="Genomic_DNA"/>
</dbReference>
<keyword evidence="1 8" id="KW-0597">Phosphoprotein</keyword>
<dbReference type="GO" id="GO:0005524">
    <property type="term" value="F:ATP binding"/>
    <property type="evidence" value="ECO:0007669"/>
    <property type="project" value="UniProtKB-KW"/>
</dbReference>
<keyword evidence="13" id="KW-1185">Reference proteome</keyword>
<feature type="modified residue" description="4-aspartylphosphate" evidence="8">
    <location>
        <position position="55"/>
    </location>
</feature>
<dbReference type="PANTHER" id="PTHR32071:SF57">
    <property type="entry name" value="C4-DICARBOXYLATE TRANSPORT TRANSCRIPTIONAL REGULATORY PROTEIN DCTD"/>
    <property type="match status" value="1"/>
</dbReference>
<evidence type="ECO:0000259" key="11">
    <source>
        <dbReference type="PROSITE" id="PS50110"/>
    </source>
</evidence>
<proteinExistence type="predicted"/>
<dbReference type="CDD" id="cd17549">
    <property type="entry name" value="REC_DctD-like"/>
    <property type="match status" value="1"/>
</dbReference>
<dbReference type="InterPro" id="IPR025944">
    <property type="entry name" value="Sigma_54_int_dom_CS"/>
</dbReference>
<dbReference type="SUPFAM" id="SSF52540">
    <property type="entry name" value="P-loop containing nucleoside triphosphate hydrolases"/>
    <property type="match status" value="1"/>
</dbReference>
<dbReference type="PROSITE" id="PS50045">
    <property type="entry name" value="SIGMA54_INTERACT_4"/>
    <property type="match status" value="1"/>
</dbReference>
<evidence type="ECO:0000256" key="6">
    <source>
        <dbReference type="ARBA" id="ARBA00023125"/>
    </source>
</evidence>
<dbReference type="InterPro" id="IPR002197">
    <property type="entry name" value="HTH_Fis"/>
</dbReference>
<dbReference type="InterPro" id="IPR027417">
    <property type="entry name" value="P-loop_NTPase"/>
</dbReference>
<dbReference type="PROSITE" id="PS00676">
    <property type="entry name" value="SIGMA54_INTERACT_2"/>
    <property type="match status" value="1"/>
</dbReference>
<feature type="compositionally biased region" description="Basic residues" evidence="9">
    <location>
        <begin position="485"/>
        <end position="495"/>
    </location>
</feature>
<feature type="domain" description="Sigma-54 factor interaction" evidence="10">
    <location>
        <begin position="146"/>
        <end position="375"/>
    </location>
</feature>
<keyword evidence="4" id="KW-0902">Two-component regulatory system</keyword>
<evidence type="ECO:0000256" key="1">
    <source>
        <dbReference type="ARBA" id="ARBA00022553"/>
    </source>
</evidence>
<keyword evidence="6" id="KW-0238">DNA-binding</keyword>
<dbReference type="PANTHER" id="PTHR32071">
    <property type="entry name" value="TRANSCRIPTIONAL REGULATORY PROTEIN"/>
    <property type="match status" value="1"/>
</dbReference>
<dbReference type="AlphaFoldDB" id="A0A9X4NQH7"/>
<dbReference type="GO" id="GO:0006355">
    <property type="term" value="P:regulation of DNA-templated transcription"/>
    <property type="evidence" value="ECO:0007669"/>
    <property type="project" value="InterPro"/>
</dbReference>
<dbReference type="SMART" id="SM00382">
    <property type="entry name" value="AAA"/>
    <property type="match status" value="1"/>
</dbReference>
<dbReference type="CDD" id="cd00009">
    <property type="entry name" value="AAA"/>
    <property type="match status" value="1"/>
</dbReference>
<dbReference type="Gene3D" id="3.40.50.2300">
    <property type="match status" value="1"/>
</dbReference>
<evidence type="ECO:0000313" key="13">
    <source>
        <dbReference type="Proteomes" id="UP001152876"/>
    </source>
</evidence>
<evidence type="ECO:0000256" key="9">
    <source>
        <dbReference type="SAM" id="MobiDB-lite"/>
    </source>
</evidence>
<dbReference type="InterPro" id="IPR011006">
    <property type="entry name" value="CheY-like_superfamily"/>
</dbReference>
<dbReference type="Pfam" id="PF02954">
    <property type="entry name" value="HTH_8"/>
    <property type="match status" value="1"/>
</dbReference>
<keyword evidence="7" id="KW-0804">Transcription</keyword>
<feature type="compositionally biased region" description="Low complexity" evidence="9">
    <location>
        <begin position="469"/>
        <end position="481"/>
    </location>
</feature>
<evidence type="ECO:0000256" key="5">
    <source>
        <dbReference type="ARBA" id="ARBA00023015"/>
    </source>
</evidence>
<dbReference type="Pfam" id="PF00072">
    <property type="entry name" value="Response_reg"/>
    <property type="match status" value="1"/>
</dbReference>
<feature type="region of interest" description="Disordered" evidence="9">
    <location>
        <begin position="419"/>
        <end position="537"/>
    </location>
</feature>
<dbReference type="Gene3D" id="3.40.50.300">
    <property type="entry name" value="P-loop containing nucleotide triphosphate hydrolases"/>
    <property type="match status" value="1"/>
</dbReference>
<dbReference type="PROSITE" id="PS50110">
    <property type="entry name" value="RESPONSE_REGULATORY"/>
    <property type="match status" value="1"/>
</dbReference>
<dbReference type="Pfam" id="PF25601">
    <property type="entry name" value="AAA_lid_14"/>
    <property type="match status" value="1"/>
</dbReference>
<dbReference type="Gene3D" id="1.10.8.60">
    <property type="match status" value="1"/>
</dbReference>
<dbReference type="Gene3D" id="1.10.10.60">
    <property type="entry name" value="Homeodomain-like"/>
    <property type="match status" value="1"/>
</dbReference>
<organism evidence="12 13">
    <name type="scientific">Hydrogenophaga taeniospiralis CCUG 15921</name>
    <dbReference type="NCBI Taxonomy" id="1281780"/>
    <lineage>
        <taxon>Bacteria</taxon>
        <taxon>Pseudomonadati</taxon>
        <taxon>Pseudomonadota</taxon>
        <taxon>Betaproteobacteria</taxon>
        <taxon>Burkholderiales</taxon>
        <taxon>Comamonadaceae</taxon>
        <taxon>Hydrogenophaga</taxon>
    </lineage>
</organism>
<dbReference type="FunFam" id="3.40.50.300:FF:000006">
    <property type="entry name" value="DNA-binding transcriptional regulator NtrC"/>
    <property type="match status" value="1"/>
</dbReference>
<feature type="domain" description="Response regulatory" evidence="11">
    <location>
        <begin position="6"/>
        <end position="120"/>
    </location>
</feature>
<keyword evidence="3" id="KW-0067">ATP-binding</keyword>
<evidence type="ECO:0000256" key="7">
    <source>
        <dbReference type="ARBA" id="ARBA00023163"/>
    </source>
</evidence>
<dbReference type="PROSITE" id="PS00688">
    <property type="entry name" value="SIGMA54_INTERACT_3"/>
    <property type="match status" value="1"/>
</dbReference>
<dbReference type="GO" id="GO:0000160">
    <property type="term" value="P:phosphorelay signal transduction system"/>
    <property type="evidence" value="ECO:0007669"/>
    <property type="project" value="UniProtKB-KW"/>
</dbReference>
<dbReference type="PROSITE" id="PS00675">
    <property type="entry name" value="SIGMA54_INTERACT_1"/>
    <property type="match status" value="1"/>
</dbReference>
<dbReference type="InterPro" id="IPR001789">
    <property type="entry name" value="Sig_transdc_resp-reg_receiver"/>
</dbReference>
<reference evidence="12" key="1">
    <citation type="submission" date="2013-01" db="EMBL/GenBank/DDBJ databases">
        <title>Genome draft of Hydrogenophaga taeniospiralis 2K1.</title>
        <authorList>
            <person name="Gomila M."/>
            <person name="Lalucat J."/>
        </authorList>
    </citation>
    <scope>NUCLEOTIDE SEQUENCE</scope>
    <source>
        <strain evidence="12">CCUG 15921</strain>
    </source>
</reference>
<evidence type="ECO:0000256" key="3">
    <source>
        <dbReference type="ARBA" id="ARBA00022840"/>
    </source>
</evidence>
<evidence type="ECO:0000259" key="10">
    <source>
        <dbReference type="PROSITE" id="PS50045"/>
    </source>
</evidence>
<gene>
    <name evidence="12" type="ORF">H010_05562</name>
</gene>
<dbReference type="FunFam" id="3.40.50.2300:FF:000018">
    <property type="entry name" value="DNA-binding transcriptional regulator NtrC"/>
    <property type="match status" value="1"/>
</dbReference>
<keyword evidence="2" id="KW-0547">Nucleotide-binding</keyword>
<name>A0A9X4NQH7_9BURK</name>
<evidence type="ECO:0000256" key="8">
    <source>
        <dbReference type="PROSITE-ProRule" id="PRU00169"/>
    </source>
</evidence>
<dbReference type="SUPFAM" id="SSF52172">
    <property type="entry name" value="CheY-like"/>
    <property type="match status" value="1"/>
</dbReference>
<evidence type="ECO:0000256" key="4">
    <source>
        <dbReference type="ARBA" id="ARBA00023012"/>
    </source>
</evidence>
<dbReference type="Proteomes" id="UP001152876">
    <property type="component" value="Unassembled WGS sequence"/>
</dbReference>
<accession>A0A9X4NQH7</accession>
<dbReference type="InterPro" id="IPR002078">
    <property type="entry name" value="Sigma_54_int"/>
</dbReference>
<dbReference type="InterPro" id="IPR058031">
    <property type="entry name" value="AAA_lid_NorR"/>
</dbReference>
<dbReference type="Pfam" id="PF00158">
    <property type="entry name" value="Sigma54_activat"/>
    <property type="match status" value="1"/>
</dbReference>
<protein>
    <submittedName>
        <fullName evidence="12">Two component sigma-54 specific Fis family transcriptional regulator</fullName>
    </submittedName>
</protein>
<dbReference type="InterPro" id="IPR025662">
    <property type="entry name" value="Sigma_54_int_dom_ATP-bd_1"/>
</dbReference>
<comment type="caution">
    <text evidence="12">The sequence shown here is derived from an EMBL/GenBank/DDBJ whole genome shotgun (WGS) entry which is preliminary data.</text>
</comment>
<dbReference type="InterPro" id="IPR025943">
    <property type="entry name" value="Sigma_54_int_dom_ATP-bd_2"/>
</dbReference>
<keyword evidence="5" id="KW-0805">Transcription regulation</keyword>
<evidence type="ECO:0000256" key="2">
    <source>
        <dbReference type="ARBA" id="ARBA00022741"/>
    </source>
</evidence>
<feature type="compositionally biased region" description="Low complexity" evidence="9">
    <location>
        <begin position="498"/>
        <end position="521"/>
    </location>
</feature>
<dbReference type="GO" id="GO:0043565">
    <property type="term" value="F:sequence-specific DNA binding"/>
    <property type="evidence" value="ECO:0007669"/>
    <property type="project" value="InterPro"/>
</dbReference>
<sequence length="537" mass="58536">MNRALTVLLVEDDAAVQLGCVQALQLADIPVRAFESAEAVLPHISPGLAGVIVTDMRLPGADGLSVICEARDIDPDLPVIMITGHGDVNLAVQAMRSGAYDFIPKPFSPEQLVEVVQRALEKRRLTLEVANLRRALTLSEGLEGKLVGHSPAIARVRQLVTEVADSPVDVLIRGETGTGKEVVARALHDHSRRRNAPYVALNCGGLPDSLLDSELFGHEPGAFTGAQKRRIGRIEHANGGTLFLDELESMPMGVQVKLLRVLQERCIERLGSNQSIPVDVRVVAATKDDLLARAQQGSFRSDLVYRLNVVNIELPPLRERREDIPMLLEHFMLLAASRYDRPEPRLPQAQLRQLMARDWPGNVRELRNVADALVLGVGPQWVSPHGPAPEASGNDAQPTLTETVEQFERSLIADALQRHAGNVGQTAKRCASPRPPWSTRSGNTGWARGRRLRKPKGPNAPAWPPAPGSPSRSRTRSSGPAADRRRWRRGPRRRRAPDGAFRAPAWGIAGRPPPACAAGAPWPSPRGLRRAEGQVPV</sequence>